<proteinExistence type="predicted"/>
<name>A0A9N9IX71_9GLOM</name>
<organism evidence="1 2">
    <name type="scientific">Cetraspora pellucida</name>
    <dbReference type="NCBI Taxonomy" id="1433469"/>
    <lineage>
        <taxon>Eukaryota</taxon>
        <taxon>Fungi</taxon>
        <taxon>Fungi incertae sedis</taxon>
        <taxon>Mucoromycota</taxon>
        <taxon>Glomeromycotina</taxon>
        <taxon>Glomeromycetes</taxon>
        <taxon>Diversisporales</taxon>
        <taxon>Gigasporaceae</taxon>
        <taxon>Cetraspora</taxon>
    </lineage>
</organism>
<comment type="caution">
    <text evidence="1">The sequence shown here is derived from an EMBL/GenBank/DDBJ whole genome shotgun (WGS) entry which is preliminary data.</text>
</comment>
<evidence type="ECO:0000313" key="2">
    <source>
        <dbReference type="Proteomes" id="UP000789759"/>
    </source>
</evidence>
<keyword evidence="2" id="KW-1185">Reference proteome</keyword>
<dbReference type="EMBL" id="CAJVQA010018681">
    <property type="protein sequence ID" value="CAG8755433.1"/>
    <property type="molecule type" value="Genomic_DNA"/>
</dbReference>
<reference evidence="1" key="1">
    <citation type="submission" date="2021-06" db="EMBL/GenBank/DDBJ databases">
        <authorList>
            <person name="Kallberg Y."/>
            <person name="Tangrot J."/>
            <person name="Rosling A."/>
        </authorList>
    </citation>
    <scope>NUCLEOTIDE SEQUENCE</scope>
    <source>
        <strain evidence="1">FL966</strain>
    </source>
</reference>
<sequence>MLGKWKCQESSLCQGSDNVKKVEMSNVVEVGSSLWLSEIYFRESGSCRKSGCRKNVVWEASGKSFSGKC</sequence>
<accession>A0A9N9IX71</accession>
<dbReference type="Proteomes" id="UP000789759">
    <property type="component" value="Unassembled WGS sequence"/>
</dbReference>
<evidence type="ECO:0000313" key="1">
    <source>
        <dbReference type="EMBL" id="CAG8755433.1"/>
    </source>
</evidence>
<gene>
    <name evidence="1" type="ORF">CPELLU_LOCUS14973</name>
</gene>
<protein>
    <submittedName>
        <fullName evidence="1">12207_t:CDS:1</fullName>
    </submittedName>
</protein>
<dbReference type="AlphaFoldDB" id="A0A9N9IX71"/>